<reference evidence="2" key="1">
    <citation type="submission" date="2021-02" db="EMBL/GenBank/DDBJ databases">
        <authorList>
            <person name="Nieuwenhuis M."/>
            <person name="Van De Peppel L.J.J."/>
        </authorList>
    </citation>
    <scope>NUCLEOTIDE SEQUENCE</scope>
    <source>
        <strain evidence="2">D49</strain>
    </source>
</reference>
<feature type="compositionally biased region" description="Polar residues" evidence="1">
    <location>
        <begin position="211"/>
        <end position="225"/>
    </location>
</feature>
<feature type="region of interest" description="Disordered" evidence="1">
    <location>
        <begin position="194"/>
        <end position="225"/>
    </location>
</feature>
<evidence type="ECO:0000313" key="3">
    <source>
        <dbReference type="Proteomes" id="UP000717328"/>
    </source>
</evidence>
<proteinExistence type="predicted"/>
<reference evidence="2" key="2">
    <citation type="submission" date="2021-10" db="EMBL/GenBank/DDBJ databases">
        <title>Phylogenomics reveals ancestral predisposition of the termite-cultivated fungus Termitomyces towards a domesticated lifestyle.</title>
        <authorList>
            <person name="Auxier B."/>
            <person name="Grum-Grzhimaylo A."/>
            <person name="Cardenas M.E."/>
            <person name="Lodge J.D."/>
            <person name="Laessoe T."/>
            <person name="Pedersen O."/>
            <person name="Smith M.E."/>
            <person name="Kuyper T.W."/>
            <person name="Franco-Molano E.A."/>
            <person name="Baroni T.J."/>
            <person name="Aanen D.K."/>
        </authorList>
    </citation>
    <scope>NUCLEOTIDE SEQUENCE</scope>
    <source>
        <strain evidence="2">D49</strain>
    </source>
</reference>
<organism evidence="2 3">
    <name type="scientific">Sphagnurus paluster</name>
    <dbReference type="NCBI Taxonomy" id="117069"/>
    <lineage>
        <taxon>Eukaryota</taxon>
        <taxon>Fungi</taxon>
        <taxon>Dikarya</taxon>
        <taxon>Basidiomycota</taxon>
        <taxon>Agaricomycotina</taxon>
        <taxon>Agaricomycetes</taxon>
        <taxon>Agaricomycetidae</taxon>
        <taxon>Agaricales</taxon>
        <taxon>Tricholomatineae</taxon>
        <taxon>Lyophyllaceae</taxon>
        <taxon>Sphagnurus</taxon>
    </lineage>
</organism>
<gene>
    <name evidence="2" type="ORF">H0H81_011397</name>
</gene>
<sequence>MDTSQGLAYRPETPPPQYLDTEVVPAVTEPNQSLMHLASFEDVMVLYEYEDSIRLPTYQSRPLWRYHPYWRVRPVTPVCDGITRYYNTVFDESYEALEVPPLNVPTVPTAGLELAGNIHPREVAEQLEVRIPPAPIGLPPLPPVEHVENENPFSAVVDVQEQHQLRIHRLWHLIPEFLVIVMRAIEAVTRGMEHGVPGDAPGPVNLDEEPNTSVQDSLTSAAADN</sequence>
<name>A0A9P7GPE9_9AGAR</name>
<protein>
    <submittedName>
        <fullName evidence="2">Uncharacterized protein</fullName>
    </submittedName>
</protein>
<dbReference type="Proteomes" id="UP000717328">
    <property type="component" value="Unassembled WGS sequence"/>
</dbReference>
<accession>A0A9P7GPE9</accession>
<dbReference type="AlphaFoldDB" id="A0A9P7GPE9"/>
<dbReference type="OrthoDB" id="3066758at2759"/>
<evidence type="ECO:0000256" key="1">
    <source>
        <dbReference type="SAM" id="MobiDB-lite"/>
    </source>
</evidence>
<comment type="caution">
    <text evidence="2">The sequence shown here is derived from an EMBL/GenBank/DDBJ whole genome shotgun (WGS) entry which is preliminary data.</text>
</comment>
<dbReference type="EMBL" id="JABCKI010000388">
    <property type="protein sequence ID" value="KAG5650677.1"/>
    <property type="molecule type" value="Genomic_DNA"/>
</dbReference>
<keyword evidence="3" id="KW-1185">Reference proteome</keyword>
<evidence type="ECO:0000313" key="2">
    <source>
        <dbReference type="EMBL" id="KAG5650677.1"/>
    </source>
</evidence>